<dbReference type="Proteomes" id="UP000184386">
    <property type="component" value="Unassembled WGS sequence"/>
</dbReference>
<dbReference type="GO" id="GO:0055085">
    <property type="term" value="P:transmembrane transport"/>
    <property type="evidence" value="ECO:0007669"/>
    <property type="project" value="InterPro"/>
</dbReference>
<sequence>MKSSRVIGNLIKLIISLICVGIILMPLGILVRGSLQGGGISNYTDILTRYHIHIYFTNSFIISLCAVILVVLLDILAGFALSKLDFPFKNAIYIFLLSALLLPVAAILVPVFQINSKLGILNTYLAVLGPYIVLIAPFNLLTIKNGFDSLPNTVLEAALIDGCGILRSIYRIAIPMCKPAIIMAVIWTFLSSWNEYMMAFVMLRKEAIMTITVIPTKFQSMYGGNVGMLYAALFIILIPSIVIYLFLQKFIVNGLNTGAVKE</sequence>
<evidence type="ECO:0000256" key="7">
    <source>
        <dbReference type="RuleBase" id="RU363032"/>
    </source>
</evidence>
<evidence type="ECO:0000256" key="5">
    <source>
        <dbReference type="ARBA" id="ARBA00022989"/>
    </source>
</evidence>
<keyword evidence="2 7" id="KW-0813">Transport</keyword>
<accession>A0A1M7BJG6</accession>
<feature type="transmembrane region" description="Helical" evidence="7">
    <location>
        <begin position="12"/>
        <end position="32"/>
    </location>
</feature>
<evidence type="ECO:0000256" key="2">
    <source>
        <dbReference type="ARBA" id="ARBA00022448"/>
    </source>
</evidence>
<comment type="subcellular location">
    <subcellularLocation>
        <location evidence="1 7">Cell membrane</location>
        <topology evidence="1 7">Multi-pass membrane protein</topology>
    </subcellularLocation>
</comment>
<dbReference type="CDD" id="cd06261">
    <property type="entry name" value="TM_PBP2"/>
    <property type="match status" value="1"/>
</dbReference>
<name>A0A1M7BJG6_9FIRM</name>
<organism evidence="9 10">
    <name type="scientific">Anaerocolumna jejuensis DSM 15929</name>
    <dbReference type="NCBI Taxonomy" id="1121322"/>
    <lineage>
        <taxon>Bacteria</taxon>
        <taxon>Bacillati</taxon>
        <taxon>Bacillota</taxon>
        <taxon>Clostridia</taxon>
        <taxon>Lachnospirales</taxon>
        <taxon>Lachnospiraceae</taxon>
        <taxon>Anaerocolumna</taxon>
    </lineage>
</organism>
<dbReference type="SUPFAM" id="SSF161098">
    <property type="entry name" value="MetI-like"/>
    <property type="match status" value="1"/>
</dbReference>
<gene>
    <name evidence="9" type="ORF">SAMN02745136_05151</name>
</gene>
<dbReference type="GO" id="GO:0005886">
    <property type="term" value="C:plasma membrane"/>
    <property type="evidence" value="ECO:0007669"/>
    <property type="project" value="UniProtKB-SubCell"/>
</dbReference>
<dbReference type="STRING" id="1121322.SAMN02745136_05151"/>
<dbReference type="EMBL" id="FRAC01000037">
    <property type="protein sequence ID" value="SHL55120.1"/>
    <property type="molecule type" value="Genomic_DNA"/>
</dbReference>
<dbReference type="OrthoDB" id="9771544at2"/>
<evidence type="ECO:0000313" key="10">
    <source>
        <dbReference type="Proteomes" id="UP000184386"/>
    </source>
</evidence>
<reference evidence="9 10" key="1">
    <citation type="submission" date="2016-11" db="EMBL/GenBank/DDBJ databases">
        <authorList>
            <person name="Jaros S."/>
            <person name="Januszkiewicz K."/>
            <person name="Wedrychowicz H."/>
        </authorList>
    </citation>
    <scope>NUCLEOTIDE SEQUENCE [LARGE SCALE GENOMIC DNA]</scope>
    <source>
        <strain evidence="9 10">DSM 15929</strain>
    </source>
</reference>
<dbReference type="PANTHER" id="PTHR43744">
    <property type="entry name" value="ABC TRANSPORTER PERMEASE PROTEIN MG189-RELATED-RELATED"/>
    <property type="match status" value="1"/>
</dbReference>
<dbReference type="InterPro" id="IPR000515">
    <property type="entry name" value="MetI-like"/>
</dbReference>
<dbReference type="PROSITE" id="PS50928">
    <property type="entry name" value="ABC_TM1"/>
    <property type="match status" value="1"/>
</dbReference>
<dbReference type="PANTHER" id="PTHR43744:SF8">
    <property type="entry name" value="SN-GLYCEROL-3-PHOSPHATE TRANSPORT SYSTEM PERMEASE PROTEIN UGPE"/>
    <property type="match status" value="1"/>
</dbReference>
<keyword evidence="5 7" id="KW-1133">Transmembrane helix</keyword>
<dbReference type="AlphaFoldDB" id="A0A1M7BJG6"/>
<evidence type="ECO:0000256" key="1">
    <source>
        <dbReference type="ARBA" id="ARBA00004651"/>
    </source>
</evidence>
<protein>
    <submittedName>
        <fullName evidence="9">Raffinose/stachyose/melibiose transport system permease protein</fullName>
    </submittedName>
</protein>
<evidence type="ECO:0000256" key="4">
    <source>
        <dbReference type="ARBA" id="ARBA00022692"/>
    </source>
</evidence>
<comment type="similarity">
    <text evidence="7">Belongs to the binding-protein-dependent transport system permease family.</text>
</comment>
<keyword evidence="6 7" id="KW-0472">Membrane</keyword>
<evidence type="ECO:0000256" key="6">
    <source>
        <dbReference type="ARBA" id="ARBA00023136"/>
    </source>
</evidence>
<feature type="transmembrane region" description="Helical" evidence="7">
    <location>
        <begin position="52"/>
        <end position="79"/>
    </location>
</feature>
<feature type="transmembrane region" description="Helical" evidence="7">
    <location>
        <begin position="226"/>
        <end position="247"/>
    </location>
</feature>
<feature type="transmembrane region" description="Helical" evidence="7">
    <location>
        <begin position="91"/>
        <end position="112"/>
    </location>
</feature>
<dbReference type="Gene3D" id="1.10.3720.10">
    <property type="entry name" value="MetI-like"/>
    <property type="match status" value="1"/>
</dbReference>
<keyword evidence="4 7" id="KW-0812">Transmembrane</keyword>
<proteinExistence type="inferred from homology"/>
<keyword evidence="3" id="KW-1003">Cell membrane</keyword>
<evidence type="ECO:0000259" key="8">
    <source>
        <dbReference type="PROSITE" id="PS50928"/>
    </source>
</evidence>
<evidence type="ECO:0000313" key="9">
    <source>
        <dbReference type="EMBL" id="SHL55120.1"/>
    </source>
</evidence>
<dbReference type="InterPro" id="IPR035906">
    <property type="entry name" value="MetI-like_sf"/>
</dbReference>
<keyword evidence="10" id="KW-1185">Reference proteome</keyword>
<dbReference type="Pfam" id="PF00528">
    <property type="entry name" value="BPD_transp_1"/>
    <property type="match status" value="1"/>
</dbReference>
<dbReference type="RefSeq" id="WP_073280059.1">
    <property type="nucleotide sequence ID" value="NZ_FRAC01000037.1"/>
</dbReference>
<evidence type="ECO:0000256" key="3">
    <source>
        <dbReference type="ARBA" id="ARBA00022475"/>
    </source>
</evidence>
<feature type="transmembrane region" description="Helical" evidence="7">
    <location>
        <begin position="124"/>
        <end position="143"/>
    </location>
</feature>
<feature type="domain" description="ABC transmembrane type-1" evidence="8">
    <location>
        <begin position="56"/>
        <end position="247"/>
    </location>
</feature>